<name>A0A162TWA1_9CLOT</name>
<dbReference type="STRING" id="1121326.CLMAG_01620"/>
<protein>
    <recommendedName>
        <fullName evidence="3">SirA-like protein</fullName>
    </recommendedName>
</protein>
<proteinExistence type="predicted"/>
<gene>
    <name evidence="1" type="ORF">CLMAG_01620</name>
</gene>
<comment type="caution">
    <text evidence="1">The sequence shown here is derived from an EMBL/GenBank/DDBJ whole genome shotgun (WGS) entry which is preliminary data.</text>
</comment>
<reference evidence="1 2" key="1">
    <citation type="submission" date="2016-04" db="EMBL/GenBank/DDBJ databases">
        <title>Genome sequence of Clostridium magnum DSM 2767.</title>
        <authorList>
            <person name="Poehlein A."/>
            <person name="Uhlig R."/>
            <person name="Fischer R."/>
            <person name="Bahl H."/>
            <person name="Daniel R."/>
        </authorList>
    </citation>
    <scope>NUCLEOTIDE SEQUENCE [LARGE SCALE GENOMIC DNA]</scope>
    <source>
        <strain evidence="1 2">DSM 2767</strain>
    </source>
</reference>
<evidence type="ECO:0008006" key="3">
    <source>
        <dbReference type="Google" id="ProtNLM"/>
    </source>
</evidence>
<dbReference type="AlphaFoldDB" id="A0A162TWA1"/>
<dbReference type="RefSeq" id="WP_066616569.1">
    <property type="nucleotide sequence ID" value="NZ_FQXL01000062.1"/>
</dbReference>
<evidence type="ECO:0000313" key="2">
    <source>
        <dbReference type="Proteomes" id="UP000076603"/>
    </source>
</evidence>
<dbReference type="EMBL" id="LWAE01000001">
    <property type="protein sequence ID" value="KZL93140.1"/>
    <property type="molecule type" value="Genomic_DNA"/>
</dbReference>
<dbReference type="PATRIC" id="fig|1121326.3.peg.138"/>
<dbReference type="OrthoDB" id="1935443at2"/>
<sequence>MSEYHMDINGSIELGDYSSIYDYISIVNKNDNLTISIHNDETQNVNIVCKMLETNNFVVNLYERQNDRKYYIEAYKNNG</sequence>
<organism evidence="1 2">
    <name type="scientific">Clostridium magnum DSM 2767</name>
    <dbReference type="NCBI Taxonomy" id="1121326"/>
    <lineage>
        <taxon>Bacteria</taxon>
        <taxon>Bacillati</taxon>
        <taxon>Bacillota</taxon>
        <taxon>Clostridia</taxon>
        <taxon>Eubacteriales</taxon>
        <taxon>Clostridiaceae</taxon>
        <taxon>Clostridium</taxon>
    </lineage>
</organism>
<accession>A0A162TWA1</accession>
<evidence type="ECO:0000313" key="1">
    <source>
        <dbReference type="EMBL" id="KZL93140.1"/>
    </source>
</evidence>
<dbReference type="Proteomes" id="UP000076603">
    <property type="component" value="Unassembled WGS sequence"/>
</dbReference>
<keyword evidence="2" id="KW-1185">Reference proteome</keyword>